<organism evidence="2">
    <name type="scientific">mine drainage metagenome</name>
    <dbReference type="NCBI Taxonomy" id="410659"/>
    <lineage>
        <taxon>unclassified sequences</taxon>
        <taxon>metagenomes</taxon>
        <taxon>ecological metagenomes</taxon>
    </lineage>
</organism>
<feature type="domain" description="Thioredoxin" evidence="1">
    <location>
        <begin position="34"/>
        <end position="160"/>
    </location>
</feature>
<keyword evidence="2" id="KW-0560">Oxidoreductase</keyword>
<gene>
    <name evidence="2" type="primary">dsbD_18</name>
    <name evidence="2" type="ORF">GALL_358950</name>
</gene>
<evidence type="ECO:0000313" key="2">
    <source>
        <dbReference type="EMBL" id="OIQ82332.1"/>
    </source>
</evidence>
<dbReference type="EMBL" id="MLJW01000817">
    <property type="protein sequence ID" value="OIQ82332.1"/>
    <property type="molecule type" value="Genomic_DNA"/>
</dbReference>
<dbReference type="AlphaFoldDB" id="A0A1J5QQY3"/>
<name>A0A1J5QQY3_9ZZZZ</name>
<evidence type="ECO:0000259" key="1">
    <source>
        <dbReference type="PROSITE" id="PS51352"/>
    </source>
</evidence>
<proteinExistence type="predicted"/>
<dbReference type="GO" id="GO:0045454">
    <property type="term" value="P:cell redox homeostasis"/>
    <property type="evidence" value="ECO:0007669"/>
    <property type="project" value="TreeGrafter"/>
</dbReference>
<dbReference type="PROSITE" id="PS00194">
    <property type="entry name" value="THIOREDOXIN_1"/>
    <property type="match status" value="1"/>
</dbReference>
<dbReference type="InterPro" id="IPR017937">
    <property type="entry name" value="Thioredoxin_CS"/>
</dbReference>
<dbReference type="Gene3D" id="3.40.30.10">
    <property type="entry name" value="Glutaredoxin"/>
    <property type="match status" value="1"/>
</dbReference>
<dbReference type="PANTHER" id="PTHR32234:SF0">
    <property type="entry name" value="THIOL:DISULFIDE INTERCHANGE PROTEIN DSBD"/>
    <property type="match status" value="1"/>
</dbReference>
<dbReference type="Pfam" id="PF13899">
    <property type="entry name" value="Thioredoxin_7"/>
    <property type="match status" value="1"/>
</dbReference>
<dbReference type="CDD" id="cd02953">
    <property type="entry name" value="DsbDgamma"/>
    <property type="match status" value="1"/>
</dbReference>
<dbReference type="EC" id="1.8.1.8" evidence="2"/>
<dbReference type="InterPro" id="IPR035671">
    <property type="entry name" value="DsbD_gamma"/>
</dbReference>
<dbReference type="InterPro" id="IPR013766">
    <property type="entry name" value="Thioredoxin_domain"/>
</dbReference>
<dbReference type="SUPFAM" id="SSF52833">
    <property type="entry name" value="Thioredoxin-like"/>
    <property type="match status" value="1"/>
</dbReference>
<accession>A0A1J5QQY3</accession>
<sequence>MGIILLIYGAALLLGALAGSRNPLQPLAGLRMASSSTTTAPALPFQRVRNVRDLETALAEARGKYVMLDFYADWCVSCKEYEQNTFRDARIQSLLKNVVLLQADVTQNTADDDALLKRFTLFGPPGILFFDPQGHEIAPLKVVGYQDANRFLVSLNTLFAAKEGECQAALAC</sequence>
<reference evidence="2" key="1">
    <citation type="submission" date="2016-10" db="EMBL/GenBank/DDBJ databases">
        <title>Sequence of Gallionella enrichment culture.</title>
        <authorList>
            <person name="Poehlein A."/>
            <person name="Muehling M."/>
            <person name="Daniel R."/>
        </authorList>
    </citation>
    <scope>NUCLEOTIDE SEQUENCE</scope>
</reference>
<dbReference type="PANTHER" id="PTHR32234">
    <property type="entry name" value="THIOL:DISULFIDE INTERCHANGE PROTEIN DSBD"/>
    <property type="match status" value="1"/>
</dbReference>
<protein>
    <submittedName>
        <fullName evidence="2">Thiol:disulfide interchange protein DsbD</fullName>
        <ecNumber evidence="2">1.8.1.8</ecNumber>
    </submittedName>
</protein>
<dbReference type="PROSITE" id="PS51352">
    <property type="entry name" value="THIOREDOXIN_2"/>
    <property type="match status" value="1"/>
</dbReference>
<comment type="caution">
    <text evidence="2">The sequence shown here is derived from an EMBL/GenBank/DDBJ whole genome shotgun (WGS) entry which is preliminary data.</text>
</comment>
<dbReference type="GO" id="GO:0047134">
    <property type="term" value="F:protein-disulfide reductase [NAD(P)H] activity"/>
    <property type="evidence" value="ECO:0007669"/>
    <property type="project" value="UniProtKB-EC"/>
</dbReference>
<dbReference type="InterPro" id="IPR036249">
    <property type="entry name" value="Thioredoxin-like_sf"/>
</dbReference>